<dbReference type="RefSeq" id="WP_135994463.1">
    <property type="nucleotide sequence ID" value="NZ_CP071057.1"/>
</dbReference>
<proteinExistence type="predicted"/>
<evidence type="ECO:0000256" key="3">
    <source>
        <dbReference type="ARBA" id="ARBA00022741"/>
    </source>
</evidence>
<dbReference type="SUPFAM" id="SSF81301">
    <property type="entry name" value="Nucleotidyltransferase"/>
    <property type="match status" value="2"/>
</dbReference>
<dbReference type="Proteomes" id="UP000308054">
    <property type="component" value="Unassembled WGS sequence"/>
</dbReference>
<dbReference type="EMBL" id="SRXW01000001">
    <property type="protein sequence ID" value="TGY89966.1"/>
    <property type="molecule type" value="Genomic_DNA"/>
</dbReference>
<dbReference type="GO" id="GO:0000820">
    <property type="term" value="P:regulation of glutamine family amino acid metabolic process"/>
    <property type="evidence" value="ECO:0007669"/>
    <property type="project" value="TreeGrafter"/>
</dbReference>
<dbReference type="AlphaFoldDB" id="A0A4S2H337"/>
<evidence type="ECO:0000313" key="9">
    <source>
        <dbReference type="EMBL" id="TGY89966.1"/>
    </source>
</evidence>
<evidence type="ECO:0000256" key="4">
    <source>
        <dbReference type="ARBA" id="ARBA00022840"/>
    </source>
</evidence>
<evidence type="ECO:0000259" key="7">
    <source>
        <dbReference type="Pfam" id="PF03710"/>
    </source>
</evidence>
<reference evidence="9 10" key="1">
    <citation type="journal article" date="2017" name="Int. J. Syst. Evol. Microbiol.">
        <title>Marinicauda algicola sp. nov., isolated from a marine red alga Rhodosorus marinus.</title>
        <authorList>
            <person name="Jeong S.E."/>
            <person name="Jeon S.H."/>
            <person name="Chun B.H."/>
            <person name="Kim D.W."/>
            <person name="Jeon C.O."/>
        </authorList>
    </citation>
    <scope>NUCLEOTIDE SEQUENCE [LARGE SCALE GENOMIC DNA]</scope>
    <source>
        <strain evidence="9 10">JCM 31718</strain>
    </source>
</reference>
<keyword evidence="2 9" id="KW-0548">Nucleotidyltransferase</keyword>
<dbReference type="InterPro" id="IPR043519">
    <property type="entry name" value="NT_sf"/>
</dbReference>
<dbReference type="InterPro" id="IPR005190">
    <property type="entry name" value="GlnE_rpt_dom"/>
</dbReference>
<dbReference type="GO" id="GO:0005829">
    <property type="term" value="C:cytosol"/>
    <property type="evidence" value="ECO:0007669"/>
    <property type="project" value="TreeGrafter"/>
</dbReference>
<name>A0A4S2H337_9PROT</name>
<accession>A0A4S2H337</accession>
<comment type="caution">
    <text evidence="9">The sequence shown here is derived from an EMBL/GenBank/DDBJ whole genome shotgun (WGS) entry which is preliminary data.</text>
</comment>
<dbReference type="GO" id="GO:0008882">
    <property type="term" value="F:[glutamate-ammonia-ligase] adenylyltransferase activity"/>
    <property type="evidence" value="ECO:0007669"/>
    <property type="project" value="InterPro"/>
</dbReference>
<dbReference type="PANTHER" id="PTHR30621:SF0">
    <property type="entry name" value="BIFUNCTIONAL GLUTAMINE SYNTHETASE ADENYLYLTRANSFERASE_ADENYLYL-REMOVING ENZYME"/>
    <property type="match status" value="1"/>
</dbReference>
<dbReference type="NCBIfam" id="NF010706">
    <property type="entry name" value="PRK14108.1"/>
    <property type="match status" value="1"/>
</dbReference>
<dbReference type="InterPro" id="IPR013546">
    <property type="entry name" value="PII_UdlTrfase/GS_AdlTrfase"/>
</dbReference>
<dbReference type="Gene3D" id="1.20.120.330">
    <property type="entry name" value="Nucleotidyltransferases domain 2"/>
    <property type="match status" value="2"/>
</dbReference>
<dbReference type="Pfam" id="PF03710">
    <property type="entry name" value="GlnE"/>
    <property type="match status" value="2"/>
</dbReference>
<keyword evidence="3" id="KW-0547">Nucleotide-binding</keyword>
<feature type="domain" description="PII-uridylyltransferase/Glutamine-synthetase adenylyltransferase" evidence="8">
    <location>
        <begin position="304"/>
        <end position="440"/>
    </location>
</feature>
<keyword evidence="6" id="KW-0511">Multifunctional enzyme</keyword>
<evidence type="ECO:0000256" key="1">
    <source>
        <dbReference type="ARBA" id="ARBA00022679"/>
    </source>
</evidence>
<evidence type="ECO:0000256" key="2">
    <source>
        <dbReference type="ARBA" id="ARBA00022695"/>
    </source>
</evidence>
<dbReference type="EC" id="2.7.7.89" evidence="9"/>
<dbReference type="CDD" id="cd05401">
    <property type="entry name" value="NT_GlnE_GlnD_like"/>
    <property type="match status" value="2"/>
</dbReference>
<keyword evidence="4" id="KW-0067">ATP-binding</keyword>
<dbReference type="GO" id="GO:0047388">
    <property type="term" value="F:[glutamine synthetase]-adenylyl-L-tyrosine phosphorylase activity"/>
    <property type="evidence" value="ECO:0007669"/>
    <property type="project" value="UniProtKB-EC"/>
</dbReference>
<dbReference type="NCBIfam" id="NF008292">
    <property type="entry name" value="PRK11072.1"/>
    <property type="match status" value="1"/>
</dbReference>
<evidence type="ECO:0000313" key="10">
    <source>
        <dbReference type="Proteomes" id="UP000308054"/>
    </source>
</evidence>
<dbReference type="GO" id="GO:0005524">
    <property type="term" value="F:ATP binding"/>
    <property type="evidence" value="ECO:0007669"/>
    <property type="project" value="UniProtKB-KW"/>
</dbReference>
<keyword evidence="1 9" id="KW-0808">Transferase</keyword>
<dbReference type="InterPro" id="IPR023057">
    <property type="entry name" value="GlnE"/>
</dbReference>
<evidence type="ECO:0000256" key="6">
    <source>
        <dbReference type="ARBA" id="ARBA00023268"/>
    </source>
</evidence>
<gene>
    <name evidence="9" type="ORF">E5163_02190</name>
</gene>
<dbReference type="Pfam" id="PF08335">
    <property type="entry name" value="GlnD_UR_UTase"/>
    <property type="match status" value="2"/>
</dbReference>
<organism evidence="9 10">
    <name type="scientific">Marinicauda algicola</name>
    <dbReference type="NCBI Taxonomy" id="2029849"/>
    <lineage>
        <taxon>Bacteria</taxon>
        <taxon>Pseudomonadati</taxon>
        <taxon>Pseudomonadota</taxon>
        <taxon>Alphaproteobacteria</taxon>
        <taxon>Maricaulales</taxon>
        <taxon>Maricaulaceae</taxon>
        <taxon>Marinicauda</taxon>
    </lineage>
</organism>
<dbReference type="Gene3D" id="3.30.460.10">
    <property type="entry name" value="Beta Polymerase, domain 2"/>
    <property type="match status" value="2"/>
</dbReference>
<evidence type="ECO:0000256" key="5">
    <source>
        <dbReference type="ARBA" id="ARBA00022842"/>
    </source>
</evidence>
<dbReference type="Gene3D" id="1.20.120.1510">
    <property type="match status" value="1"/>
</dbReference>
<sequence>MADPIPLRITADLPVCDPARAERARGRIAPQVLEVWDGASGFVDAVFAASPYLGRLAARRSNTFRRLAVESPEAVIRDAIAAARRVADLADEGEALAALRRAKADLHLATALADLSGAFELKQTVAAITAFADAAVQGALGAAARLRGFEIADGANPLPGYFVLALGKMGTGTLNYSSDIDLVVLFEPDLIAPPPGREPQKALDRLTQTWVRLLTEETGERYVFRVDLRLRPDPSSTPVAMSAEAARRYFEAVGQNWERAAYAKARVCAGDREAGQAFLRDLEPFIWRRALDYAAVEDIRGLARQIQRVGRRAEIEPAGHDVKLGRGGIREIEFYAQVLQLVFGGRRPALRVPDTVGALAALAAENLIEAEEAGELIADYRFLRDTEHRIQMREDEQTQTLPEDREARAAVAALMGEADLGAFDEEVRAVLTRVHSAFSDQFDDAESLATGAGSLVLSGVEPTPDTLETLKAHGFSDPVQVWNRLAGWAAGRARAGRTERARRLFSRLAPRLVEAIGNTGDADAAFARFSKFFEGLPSGVQPLSLLVNHPELADELIAILGLAPRLAEILARRPELLDVMLEPGFALPLKAGVREALAERMRLVAPRGDPFEAALNQARRVAREERWRIGAQTLLGRATAGEAGRAYSDLADAAVEVMAEAAAAEVARRHGPPPGRWAVLGLGKLGGRELSADSDLDLMVIYDPEAERSEGERPIGADDWFTRFTQRLVAALSAPTEEGDLFPVDMALRPSGSAGPIAVRLARFASYYEEEAWTWERMALTRARVVTHARLEDDLVAELERAIARDAAAGTIRTDAAEMRARLLRDKPARSAWDLKLREGGLIEIEFIAQTAQLIARQRISPSTILALEGLKAAGRLPEADADDLVRAVRDYAGVTQLVRLAHGSGFDPDHASGPFAGRLAAVAGCGDLAALAERLDAHAKRVRALFIAHVGMPQFSGDGN</sequence>
<feature type="domain" description="Glutamate-ammonia ligase adenylyltransferase repeated" evidence="7">
    <location>
        <begin position="45"/>
        <end position="280"/>
    </location>
</feature>
<feature type="domain" description="Glutamate-ammonia ligase adenylyltransferase repeated" evidence="7">
    <location>
        <begin position="555"/>
        <end position="789"/>
    </location>
</feature>
<dbReference type="OrthoDB" id="9759366at2"/>
<evidence type="ECO:0000259" key="8">
    <source>
        <dbReference type="Pfam" id="PF08335"/>
    </source>
</evidence>
<protein>
    <submittedName>
        <fullName evidence="9">Bifunctional [glutamine synthetase] adenylyltransferase/[glutamine synthetase]-adenylyl-L-tyrosine phosphorylase</fullName>
        <ecNumber evidence="9">2.7.7.89</ecNumber>
    </submittedName>
</protein>
<keyword evidence="5" id="KW-0460">Magnesium</keyword>
<dbReference type="PANTHER" id="PTHR30621">
    <property type="entry name" value="GLUTAMINE SYNTHETASE ADENYLYLTRANSFERASE"/>
    <property type="match status" value="1"/>
</dbReference>
<feature type="domain" description="PII-uridylyltransferase/Glutamine-synthetase adenylyltransferase" evidence="8">
    <location>
        <begin position="820"/>
        <end position="947"/>
    </location>
</feature>
<dbReference type="SUPFAM" id="SSF81593">
    <property type="entry name" value="Nucleotidyltransferase substrate binding subunit/domain"/>
    <property type="match status" value="2"/>
</dbReference>
<keyword evidence="10" id="KW-1185">Reference proteome</keyword>